<evidence type="ECO:0000313" key="1">
    <source>
        <dbReference type="EMBL" id="GEN57051.1"/>
    </source>
</evidence>
<accession>A0A511X2A9</accession>
<name>A0A511X2A9_9BACI</name>
<dbReference type="Proteomes" id="UP000321400">
    <property type="component" value="Unassembled WGS sequence"/>
</dbReference>
<keyword evidence="2" id="KW-1185">Reference proteome</keyword>
<dbReference type="STRING" id="442899.SAMN05720591_11729"/>
<reference evidence="1 2" key="1">
    <citation type="submission" date="2019-07" db="EMBL/GenBank/DDBJ databases">
        <title>Whole genome shotgun sequence of Halolactibacillus alkaliphilus NBRC 103919.</title>
        <authorList>
            <person name="Hosoyama A."/>
            <person name="Uohara A."/>
            <person name="Ohji S."/>
            <person name="Ichikawa N."/>
        </authorList>
    </citation>
    <scope>NUCLEOTIDE SEQUENCE [LARGE SCALE GENOMIC DNA]</scope>
    <source>
        <strain evidence="1 2">NBRC 103919</strain>
    </source>
</reference>
<dbReference type="AlphaFoldDB" id="A0A511X2A9"/>
<sequence>MDVVIISKVIAGIRPNPFGMDKGFNIFKKSLSEKFKANLDQALKENSMDYSVSIDKTYANIDSFIQNDAKLVLISPYVKEYVNVNNISANNYYILSEKEFNDGYTKDIITFLKQINNEHI</sequence>
<comment type="caution">
    <text evidence="1">The sequence shown here is derived from an EMBL/GenBank/DDBJ whole genome shotgun (WGS) entry which is preliminary data.</text>
</comment>
<evidence type="ECO:0000313" key="2">
    <source>
        <dbReference type="Proteomes" id="UP000321400"/>
    </source>
</evidence>
<proteinExistence type="predicted"/>
<protein>
    <submittedName>
        <fullName evidence="1">Uncharacterized protein</fullName>
    </submittedName>
</protein>
<dbReference type="EMBL" id="BJYE01000017">
    <property type="protein sequence ID" value="GEN57051.1"/>
    <property type="molecule type" value="Genomic_DNA"/>
</dbReference>
<dbReference type="RefSeq" id="WP_218029757.1">
    <property type="nucleotide sequence ID" value="NZ_BJYE01000017.1"/>
</dbReference>
<gene>
    <name evidence="1" type="ORF">HAL01_15150</name>
</gene>
<organism evidence="1 2">
    <name type="scientific">Halolactibacillus alkaliphilus</name>
    <dbReference type="NCBI Taxonomy" id="442899"/>
    <lineage>
        <taxon>Bacteria</taxon>
        <taxon>Bacillati</taxon>
        <taxon>Bacillota</taxon>
        <taxon>Bacilli</taxon>
        <taxon>Bacillales</taxon>
        <taxon>Bacillaceae</taxon>
        <taxon>Halolactibacillus</taxon>
    </lineage>
</organism>